<dbReference type="AlphaFoldDB" id="A0A9N8RWW0"/>
<protein>
    <submittedName>
        <fullName evidence="1">Uncharacterized protein</fullName>
    </submittedName>
</protein>
<sequence length="101" mass="11025">MEIGMQMTCIEFPGAASLEREAALQLLRLQTYGVLISRCRLAIKAFAACPESGHDGAQPETGSTEDKCRRIGRCVRDSADAAVQWAFSIAVRCLELISLCF</sequence>
<accession>A0A9N8RWW0</accession>
<dbReference type="RefSeq" id="WP_228877065.1">
    <property type="nucleotide sequence ID" value="NZ_CAJQYX010000006.1"/>
</dbReference>
<keyword evidence="2" id="KW-1185">Reference proteome</keyword>
<organism evidence="1 2">
    <name type="scientific">Paraburkholderia saeva</name>
    <dbReference type="NCBI Taxonomy" id="2777537"/>
    <lineage>
        <taxon>Bacteria</taxon>
        <taxon>Pseudomonadati</taxon>
        <taxon>Pseudomonadota</taxon>
        <taxon>Betaproteobacteria</taxon>
        <taxon>Burkholderiales</taxon>
        <taxon>Burkholderiaceae</taxon>
        <taxon>Paraburkholderia</taxon>
    </lineage>
</organism>
<name>A0A9N8RWW0_9BURK</name>
<dbReference type="Proteomes" id="UP000789704">
    <property type="component" value="Unassembled WGS sequence"/>
</dbReference>
<dbReference type="EMBL" id="CAJQZC010000004">
    <property type="protein sequence ID" value="CAG4898316.1"/>
    <property type="molecule type" value="Genomic_DNA"/>
</dbReference>
<evidence type="ECO:0000313" key="1">
    <source>
        <dbReference type="EMBL" id="CAG4898316.1"/>
    </source>
</evidence>
<evidence type="ECO:0000313" key="2">
    <source>
        <dbReference type="Proteomes" id="UP000789704"/>
    </source>
</evidence>
<gene>
    <name evidence="1" type="ORF">LMG31841_02602</name>
</gene>
<reference evidence="1" key="1">
    <citation type="submission" date="2021-04" db="EMBL/GenBank/DDBJ databases">
        <authorList>
            <person name="Vanwijnsberghe S."/>
        </authorList>
    </citation>
    <scope>NUCLEOTIDE SEQUENCE</scope>
    <source>
        <strain evidence="1">LMG 31841</strain>
    </source>
</reference>
<comment type="caution">
    <text evidence="1">The sequence shown here is derived from an EMBL/GenBank/DDBJ whole genome shotgun (WGS) entry which is preliminary data.</text>
</comment>
<proteinExistence type="predicted"/>